<keyword evidence="1" id="KW-0418">Kinase</keyword>
<reference evidence="1" key="1">
    <citation type="submission" date="2018-02" db="EMBL/GenBank/DDBJ databases">
        <title>Rhizophora mucronata_Transcriptome.</title>
        <authorList>
            <person name="Meera S.P."/>
            <person name="Sreeshan A."/>
            <person name="Augustine A."/>
        </authorList>
    </citation>
    <scope>NUCLEOTIDE SEQUENCE</scope>
    <source>
        <tissue evidence="1">Leaf</tissue>
    </source>
</reference>
<organism evidence="1">
    <name type="scientific">Rhizophora mucronata</name>
    <name type="common">Asiatic mangrove</name>
    <dbReference type="NCBI Taxonomy" id="61149"/>
    <lineage>
        <taxon>Eukaryota</taxon>
        <taxon>Viridiplantae</taxon>
        <taxon>Streptophyta</taxon>
        <taxon>Embryophyta</taxon>
        <taxon>Tracheophyta</taxon>
        <taxon>Spermatophyta</taxon>
        <taxon>Magnoliopsida</taxon>
        <taxon>eudicotyledons</taxon>
        <taxon>Gunneridae</taxon>
        <taxon>Pentapetalae</taxon>
        <taxon>rosids</taxon>
        <taxon>fabids</taxon>
        <taxon>Malpighiales</taxon>
        <taxon>Rhizophoraceae</taxon>
        <taxon>Rhizophora</taxon>
    </lineage>
</organism>
<name>A0A2P2JBV2_RHIMU</name>
<sequence>MLLFFSRSHKGLPLVNIRSQSSLDYFV</sequence>
<dbReference type="AlphaFoldDB" id="A0A2P2JBV2"/>
<dbReference type="GO" id="GO:0016301">
    <property type="term" value="F:kinase activity"/>
    <property type="evidence" value="ECO:0007669"/>
    <property type="project" value="UniProtKB-KW"/>
</dbReference>
<evidence type="ECO:0000313" key="1">
    <source>
        <dbReference type="EMBL" id="MBW90923.1"/>
    </source>
</evidence>
<proteinExistence type="predicted"/>
<dbReference type="EMBL" id="GGEC01010440">
    <property type="protein sequence ID" value="MBW90923.1"/>
    <property type="molecule type" value="Transcribed_RNA"/>
</dbReference>
<keyword evidence="1" id="KW-0808">Transferase</keyword>
<protein>
    <submittedName>
        <fullName evidence="1">Serine/threonine-protein kinase HT1 isoform X2</fullName>
    </submittedName>
</protein>
<accession>A0A2P2JBV2</accession>